<dbReference type="Proteomes" id="UP000199073">
    <property type="component" value="Unassembled WGS sequence"/>
</dbReference>
<reference evidence="3 4" key="1">
    <citation type="submission" date="2016-10" db="EMBL/GenBank/DDBJ databases">
        <authorList>
            <person name="de Groot N.N."/>
        </authorList>
    </citation>
    <scope>NUCLEOTIDE SEQUENCE [LARGE SCALE GENOMIC DNA]</scope>
    <source>
        <strain evidence="3 4">DSM 12130</strain>
    </source>
</reference>
<gene>
    <name evidence="3" type="ORF">SAMN05660330_02288</name>
</gene>
<dbReference type="Gene3D" id="3.30.1370.110">
    <property type="match status" value="1"/>
</dbReference>
<organism evidence="3 4">
    <name type="scientific">Desulforhopalus singaporensis</name>
    <dbReference type="NCBI Taxonomy" id="91360"/>
    <lineage>
        <taxon>Bacteria</taxon>
        <taxon>Pseudomonadati</taxon>
        <taxon>Thermodesulfobacteriota</taxon>
        <taxon>Desulfobulbia</taxon>
        <taxon>Desulfobulbales</taxon>
        <taxon>Desulfocapsaceae</taxon>
        <taxon>Desulforhopalus</taxon>
    </lineage>
</organism>
<dbReference type="STRING" id="91360.SAMN05660330_02288"/>
<evidence type="ECO:0000313" key="3">
    <source>
        <dbReference type="EMBL" id="SDP27614.1"/>
    </source>
</evidence>
<evidence type="ECO:0000313" key="4">
    <source>
        <dbReference type="Proteomes" id="UP000199073"/>
    </source>
</evidence>
<evidence type="ECO:0000259" key="1">
    <source>
        <dbReference type="Pfam" id="PF01713"/>
    </source>
</evidence>
<dbReference type="AlphaFoldDB" id="A0A1H0RDK3"/>
<dbReference type="InterPro" id="IPR002625">
    <property type="entry name" value="Smr_dom"/>
</dbReference>
<dbReference type="EMBL" id="FNJI01000014">
    <property type="protein sequence ID" value="SDP27614.1"/>
    <property type="molecule type" value="Genomic_DNA"/>
</dbReference>
<dbReference type="Pfam" id="PF01713">
    <property type="entry name" value="Smr"/>
    <property type="match status" value="1"/>
</dbReference>
<protein>
    <submittedName>
        <fullName evidence="3">Smr domain-containing protein</fullName>
    </submittedName>
</protein>
<dbReference type="InterPro" id="IPR036063">
    <property type="entry name" value="Smr_dom_sf"/>
</dbReference>
<proteinExistence type="predicted"/>
<feature type="domain" description="Smr" evidence="1">
    <location>
        <begin position="53"/>
        <end position="122"/>
    </location>
</feature>
<dbReference type="InterPro" id="IPR026870">
    <property type="entry name" value="Zinc_ribbon_dom"/>
</dbReference>
<feature type="domain" description="Zinc-ribbon" evidence="2">
    <location>
        <begin position="6"/>
        <end position="26"/>
    </location>
</feature>
<accession>A0A1H0RDK3</accession>
<dbReference type="Pfam" id="PF13240">
    <property type="entry name" value="Zn_Ribbon_1"/>
    <property type="match status" value="1"/>
</dbReference>
<sequence>MIVSVCDVCGNEIENGANRCPYCGAHIEGGTLSPEKSFRYRTVNLEAGRPVAEVALHRMVEAIDDCRRNGVTVVTFIHGYGSSGKGGIIRSECRKMLDYMENQGRIGGYIPGEEFNKRSGATRAFINRFPQLGKNKNLNRGNRGITLVILS</sequence>
<keyword evidence="4" id="KW-1185">Reference proteome</keyword>
<evidence type="ECO:0000259" key="2">
    <source>
        <dbReference type="Pfam" id="PF13240"/>
    </source>
</evidence>
<dbReference type="OrthoDB" id="5432142at2"/>
<dbReference type="RefSeq" id="WP_092222895.1">
    <property type="nucleotide sequence ID" value="NZ_FNJI01000014.1"/>
</dbReference>
<name>A0A1H0RDK3_9BACT</name>